<dbReference type="RefSeq" id="WP_148753384.1">
    <property type="nucleotide sequence ID" value="NZ_VSSR01000040.1"/>
</dbReference>
<gene>
    <name evidence="1" type="ORF">FXB38_23715</name>
</gene>
<keyword evidence="2" id="KW-1185">Reference proteome</keyword>
<dbReference type="EMBL" id="VSSR01000040">
    <property type="protein sequence ID" value="TYL80844.1"/>
    <property type="molecule type" value="Genomic_DNA"/>
</dbReference>
<reference evidence="1 2" key="1">
    <citation type="submission" date="2019-08" db="EMBL/GenBank/DDBJ databases">
        <title>Bradyrhizobium hipponensis sp. nov., a rhizobium isolated from a Lupinus angustifolius root nodule in Tunisia.</title>
        <authorList>
            <person name="Off K."/>
            <person name="Rejili M."/>
            <person name="Mars M."/>
            <person name="Brachmann A."/>
            <person name="Marin M."/>
        </authorList>
    </citation>
    <scope>NUCLEOTIDE SEQUENCE [LARGE SCALE GENOMIC DNA]</scope>
    <source>
        <strain evidence="1 2">CTAW11</strain>
    </source>
</reference>
<evidence type="ECO:0000313" key="2">
    <source>
        <dbReference type="Proteomes" id="UP000324853"/>
    </source>
</evidence>
<accession>A0A5S4WKS7</accession>
<protein>
    <submittedName>
        <fullName evidence="1">Uncharacterized protein</fullName>
    </submittedName>
</protein>
<proteinExistence type="predicted"/>
<comment type="caution">
    <text evidence="1">The sequence shown here is derived from an EMBL/GenBank/DDBJ whole genome shotgun (WGS) entry which is preliminary data.</text>
</comment>
<organism evidence="1 2">
    <name type="scientific">Bradyrhizobium cytisi</name>
    <dbReference type="NCBI Taxonomy" id="515489"/>
    <lineage>
        <taxon>Bacteria</taxon>
        <taxon>Pseudomonadati</taxon>
        <taxon>Pseudomonadota</taxon>
        <taxon>Alphaproteobacteria</taxon>
        <taxon>Hyphomicrobiales</taxon>
        <taxon>Nitrobacteraceae</taxon>
        <taxon>Bradyrhizobium</taxon>
    </lineage>
</organism>
<dbReference type="Proteomes" id="UP000324853">
    <property type="component" value="Unassembled WGS sequence"/>
</dbReference>
<name>A0A5S4WKS7_9BRAD</name>
<sequence>MKHHSNPISEDWERIALDFQSTAHDFPPGDEKKAAEQKAQKIRKAAEIKNLLIWPELQPPR</sequence>
<evidence type="ECO:0000313" key="1">
    <source>
        <dbReference type="EMBL" id="TYL80844.1"/>
    </source>
</evidence>
<dbReference type="AlphaFoldDB" id="A0A5S4WKS7"/>